<keyword evidence="3" id="KW-1185">Reference proteome</keyword>
<proteinExistence type="predicted"/>
<dbReference type="Proteomes" id="UP000314294">
    <property type="component" value="Unassembled WGS sequence"/>
</dbReference>
<gene>
    <name evidence="2" type="ORF">EYF80_031056</name>
</gene>
<reference evidence="2 3" key="1">
    <citation type="submission" date="2019-03" db="EMBL/GenBank/DDBJ databases">
        <title>First draft genome of Liparis tanakae, snailfish: a comprehensive survey of snailfish specific genes.</title>
        <authorList>
            <person name="Kim W."/>
            <person name="Song I."/>
            <person name="Jeong J.-H."/>
            <person name="Kim D."/>
            <person name="Kim S."/>
            <person name="Ryu S."/>
            <person name="Song J.Y."/>
            <person name="Lee S.K."/>
        </authorList>
    </citation>
    <scope>NUCLEOTIDE SEQUENCE [LARGE SCALE GENOMIC DNA]</scope>
    <source>
        <tissue evidence="2">Muscle</tissue>
    </source>
</reference>
<name>A0A4Z2GZI8_9TELE</name>
<organism evidence="2 3">
    <name type="scientific">Liparis tanakae</name>
    <name type="common">Tanaka's snailfish</name>
    <dbReference type="NCBI Taxonomy" id="230148"/>
    <lineage>
        <taxon>Eukaryota</taxon>
        <taxon>Metazoa</taxon>
        <taxon>Chordata</taxon>
        <taxon>Craniata</taxon>
        <taxon>Vertebrata</taxon>
        <taxon>Euteleostomi</taxon>
        <taxon>Actinopterygii</taxon>
        <taxon>Neopterygii</taxon>
        <taxon>Teleostei</taxon>
        <taxon>Neoteleostei</taxon>
        <taxon>Acanthomorphata</taxon>
        <taxon>Eupercaria</taxon>
        <taxon>Perciformes</taxon>
        <taxon>Cottioidei</taxon>
        <taxon>Cottales</taxon>
        <taxon>Liparidae</taxon>
        <taxon>Liparis</taxon>
    </lineage>
</organism>
<feature type="region of interest" description="Disordered" evidence="1">
    <location>
        <begin position="1"/>
        <end position="34"/>
    </location>
</feature>
<comment type="caution">
    <text evidence="2">The sequence shown here is derived from an EMBL/GenBank/DDBJ whole genome shotgun (WGS) entry which is preliminary data.</text>
</comment>
<evidence type="ECO:0000313" key="3">
    <source>
        <dbReference type="Proteomes" id="UP000314294"/>
    </source>
</evidence>
<dbReference type="AlphaFoldDB" id="A0A4Z2GZI8"/>
<evidence type="ECO:0000256" key="1">
    <source>
        <dbReference type="SAM" id="MobiDB-lite"/>
    </source>
</evidence>
<feature type="compositionally biased region" description="Acidic residues" evidence="1">
    <location>
        <begin position="1"/>
        <end position="10"/>
    </location>
</feature>
<protein>
    <submittedName>
        <fullName evidence="2">Uncharacterized protein</fullName>
    </submittedName>
</protein>
<evidence type="ECO:0000313" key="2">
    <source>
        <dbReference type="EMBL" id="TNN58731.1"/>
    </source>
</evidence>
<dbReference type="EMBL" id="SRLO01000372">
    <property type="protein sequence ID" value="TNN58731.1"/>
    <property type="molecule type" value="Genomic_DNA"/>
</dbReference>
<sequence>MPGLDDDVMESGDLAGVCSDSARPPPPLAGKSASAVRQGASWSILCVCQKVTPASCEERGTVTPPLYNERQTSST</sequence>
<accession>A0A4Z2GZI8</accession>